<reference evidence="3" key="1">
    <citation type="submission" date="2023-07" db="EMBL/GenBank/DDBJ databases">
        <title>draft genome sequence of fig (Ficus carica).</title>
        <authorList>
            <person name="Takahashi T."/>
            <person name="Nishimura K."/>
        </authorList>
    </citation>
    <scope>NUCLEOTIDE SEQUENCE</scope>
</reference>
<dbReference type="Proteomes" id="UP001187192">
    <property type="component" value="Unassembled WGS sequence"/>
</dbReference>
<organism evidence="3 4">
    <name type="scientific">Ficus carica</name>
    <name type="common">Common fig</name>
    <dbReference type="NCBI Taxonomy" id="3494"/>
    <lineage>
        <taxon>Eukaryota</taxon>
        <taxon>Viridiplantae</taxon>
        <taxon>Streptophyta</taxon>
        <taxon>Embryophyta</taxon>
        <taxon>Tracheophyta</taxon>
        <taxon>Spermatophyta</taxon>
        <taxon>Magnoliopsida</taxon>
        <taxon>eudicotyledons</taxon>
        <taxon>Gunneridae</taxon>
        <taxon>Pentapetalae</taxon>
        <taxon>rosids</taxon>
        <taxon>fabids</taxon>
        <taxon>Rosales</taxon>
        <taxon>Moraceae</taxon>
        <taxon>Ficeae</taxon>
        <taxon>Ficus</taxon>
    </lineage>
</organism>
<feature type="region of interest" description="Disordered" evidence="1">
    <location>
        <begin position="22"/>
        <end position="109"/>
    </location>
</feature>
<evidence type="ECO:0000313" key="4">
    <source>
        <dbReference type="Proteomes" id="UP001187192"/>
    </source>
</evidence>
<name>A0AA88DK07_FICCA</name>
<feature type="compositionally biased region" description="Basic and acidic residues" evidence="1">
    <location>
        <begin position="98"/>
        <end position="109"/>
    </location>
</feature>
<evidence type="ECO:0000256" key="2">
    <source>
        <dbReference type="SAM" id="SignalP"/>
    </source>
</evidence>
<feature type="chain" id="PRO_5041702335" evidence="2">
    <location>
        <begin position="24"/>
        <end position="109"/>
    </location>
</feature>
<keyword evidence="2" id="KW-0732">Signal</keyword>
<keyword evidence="4" id="KW-1185">Reference proteome</keyword>
<accession>A0AA88DK07</accession>
<dbReference type="EMBL" id="BTGU01000046">
    <property type="protein sequence ID" value="GMN53424.1"/>
    <property type="molecule type" value="Genomic_DNA"/>
</dbReference>
<proteinExistence type="predicted"/>
<sequence>MSPKLFLVLFLGVVLLTATSSLARSSAQTTTEDEPERTLMMGNVGKKGPSKSGPKLPSNYKPPTFSVHDQEFEAMADDGTYEDPEKPEKPRATGATGRDGEEAIREADE</sequence>
<feature type="signal peptide" evidence="2">
    <location>
        <begin position="1"/>
        <end position="23"/>
    </location>
</feature>
<gene>
    <name evidence="3" type="ORF">TIFTF001_022557</name>
</gene>
<comment type="caution">
    <text evidence="3">The sequence shown here is derived from an EMBL/GenBank/DDBJ whole genome shotgun (WGS) entry which is preliminary data.</text>
</comment>
<feature type="compositionally biased region" description="Acidic residues" evidence="1">
    <location>
        <begin position="72"/>
        <end position="82"/>
    </location>
</feature>
<dbReference type="AlphaFoldDB" id="A0AA88DK07"/>
<evidence type="ECO:0000313" key="3">
    <source>
        <dbReference type="EMBL" id="GMN53424.1"/>
    </source>
</evidence>
<feature type="compositionally biased region" description="Low complexity" evidence="1">
    <location>
        <begin position="46"/>
        <end position="58"/>
    </location>
</feature>
<evidence type="ECO:0000256" key="1">
    <source>
        <dbReference type="SAM" id="MobiDB-lite"/>
    </source>
</evidence>
<protein>
    <submittedName>
        <fullName evidence="3">Uncharacterized protein</fullName>
    </submittedName>
</protein>